<accession>A0A6L8MJS3</accession>
<evidence type="ECO:0000259" key="3">
    <source>
        <dbReference type="Pfam" id="PF07589"/>
    </source>
</evidence>
<dbReference type="PROSITE" id="PS51257">
    <property type="entry name" value="PROKAR_LIPOPROTEIN"/>
    <property type="match status" value="1"/>
</dbReference>
<protein>
    <submittedName>
        <fullName evidence="4">PEP-CTERM sorting domain-containing protein</fullName>
    </submittedName>
</protein>
<organism evidence="4 5">
    <name type="scientific">Duganella lactea</name>
    <dbReference type="NCBI Taxonomy" id="2692173"/>
    <lineage>
        <taxon>Bacteria</taxon>
        <taxon>Pseudomonadati</taxon>
        <taxon>Pseudomonadota</taxon>
        <taxon>Betaproteobacteria</taxon>
        <taxon>Burkholderiales</taxon>
        <taxon>Oxalobacteraceae</taxon>
        <taxon>Telluria group</taxon>
        <taxon>Duganella</taxon>
    </lineage>
</organism>
<dbReference type="Pfam" id="PF07589">
    <property type="entry name" value="PEP-CTERM"/>
    <property type="match status" value="1"/>
</dbReference>
<evidence type="ECO:0000313" key="4">
    <source>
        <dbReference type="EMBL" id="MYM83427.1"/>
    </source>
</evidence>
<dbReference type="AlphaFoldDB" id="A0A6L8MJS3"/>
<keyword evidence="2" id="KW-0732">Signal</keyword>
<dbReference type="Proteomes" id="UP000474565">
    <property type="component" value="Unassembled WGS sequence"/>
</dbReference>
<feature type="signal peptide" evidence="2">
    <location>
        <begin position="1"/>
        <end position="21"/>
    </location>
</feature>
<evidence type="ECO:0000256" key="1">
    <source>
        <dbReference type="SAM" id="MobiDB-lite"/>
    </source>
</evidence>
<feature type="region of interest" description="Disordered" evidence="1">
    <location>
        <begin position="320"/>
        <end position="341"/>
    </location>
</feature>
<feature type="chain" id="PRO_5026689583" evidence="2">
    <location>
        <begin position="22"/>
        <end position="341"/>
    </location>
</feature>
<name>A0A6L8MJS3_9BURK</name>
<evidence type="ECO:0000256" key="2">
    <source>
        <dbReference type="SAM" id="SignalP"/>
    </source>
</evidence>
<sequence length="341" mass="36030">MNLFTRLAGLLAVTASCSAVAAPLLVEGFDDITTLAAKGWRFDNRSSPPGGTSWFQGNQAFFPAAAGPADSYIAANFNNAAFGGAIDNWLYTPALLLVNGETLNFSLRLLGEGALDRVEVYLDSGAGYSLLAGYESATDTGWQDLALQVNGLAAPANGRFAFRYVADDTRLNGNYIGIDTISVSAIPEPATIALMCLGALALGRWPRSRPRARRNWLAALGLSSLAVAAHAGDHGLMQFPHVTAVAQTAASTPVAPGGFMAYKDPLTGQLTRPDPEQAALLRAAARANAPLARQAPPQLARPQHGGVSLMLEERQARYATARKNTDGGIDHRCQPRSGERQ</sequence>
<dbReference type="NCBIfam" id="TIGR02595">
    <property type="entry name" value="PEP_CTERM"/>
    <property type="match status" value="1"/>
</dbReference>
<feature type="domain" description="Ice-binding protein C-terminal" evidence="3">
    <location>
        <begin position="185"/>
        <end position="207"/>
    </location>
</feature>
<gene>
    <name evidence="4" type="ORF">GTP44_15875</name>
</gene>
<dbReference type="NCBIfam" id="NF047450">
    <property type="entry name" value="post-PEP-CTERM_1"/>
    <property type="match status" value="1"/>
</dbReference>
<dbReference type="NCBIfam" id="NF038128">
    <property type="entry name" value="choice_anch_J"/>
    <property type="match status" value="1"/>
</dbReference>
<dbReference type="Gene3D" id="2.60.120.200">
    <property type="match status" value="1"/>
</dbReference>
<feature type="compositionally biased region" description="Basic and acidic residues" evidence="1">
    <location>
        <begin position="323"/>
        <end position="341"/>
    </location>
</feature>
<dbReference type="EMBL" id="WWCP01000019">
    <property type="protein sequence ID" value="MYM83427.1"/>
    <property type="molecule type" value="Genomic_DNA"/>
</dbReference>
<reference evidence="4 5" key="1">
    <citation type="submission" date="2019-12" db="EMBL/GenBank/DDBJ databases">
        <title>Novel species isolated from a subtropical stream in China.</title>
        <authorList>
            <person name="Lu H."/>
        </authorList>
    </citation>
    <scope>NUCLEOTIDE SEQUENCE [LARGE SCALE GENOMIC DNA]</scope>
    <source>
        <strain evidence="4 5">FT50W</strain>
    </source>
</reference>
<proteinExistence type="predicted"/>
<dbReference type="InterPro" id="IPR013424">
    <property type="entry name" value="Ice-binding_C"/>
</dbReference>
<comment type="caution">
    <text evidence="4">The sequence shown here is derived from an EMBL/GenBank/DDBJ whole genome shotgun (WGS) entry which is preliminary data.</text>
</comment>
<evidence type="ECO:0000313" key="5">
    <source>
        <dbReference type="Proteomes" id="UP000474565"/>
    </source>
</evidence>
<dbReference type="RefSeq" id="WP_161020201.1">
    <property type="nucleotide sequence ID" value="NZ_WWCP01000019.1"/>
</dbReference>